<dbReference type="HOGENOM" id="CLU_046504_1_0_9"/>
<dbReference type="STRING" id="545696.HOLDEFILI_02562"/>
<dbReference type="NCBIfam" id="TIGR04040">
    <property type="entry name" value="glycyl_YjjI"/>
    <property type="match status" value="1"/>
</dbReference>
<dbReference type="SUPFAM" id="SSF51998">
    <property type="entry name" value="PFL-like glycyl radical enzymes"/>
    <property type="match status" value="1"/>
</dbReference>
<dbReference type="Proteomes" id="UP000005950">
    <property type="component" value="Unassembled WGS sequence"/>
</dbReference>
<evidence type="ECO:0000313" key="2">
    <source>
        <dbReference type="Proteomes" id="UP000005950"/>
    </source>
</evidence>
<sequence>MMEEVLNIICDETLTYQQQLLALARLAENMDDTLQRSPEYLQGEREGIFCDLGEGLAPYRPRYICPDYKQLMEKGSPFLGLTPPQDLLEATNALLIMYHHVPSITSFPVYLGNLDELLEPFVLKETPQRAKQILKMFLLHIDRTLTDSFVHADLGPQASRTGELILELTEEMQCAMPNLTLKYDSQQTSDDFLKRCALCMLKTAKPSFANHAMFTREWGENYAIASCYNGLKVGGGGFTLPRIRLYECSLKAKDPQDFLDNVLPRYVQIMLEMMEDRIRFIVETSAFFKANFLVTEGFVKLENFTGMFGMVGLAECVNHLLGIEDPRRGYGNNVQADDLGVKILQRLSDLVAGFTSAYCDGTDHHFRLHAQVGIDSDGRENSPGARIPVGAEPGMLKQIQHAARMHGFFPTGIGDIFKFEETWLNTPEALGDIIKGAMASGMRYFSGYLENNDVVRVTGYLVKKSELAKLDQHKQSLNNVSIFGQGARDKGNALDRRVEKREQ</sequence>
<reference evidence="1 2" key="2">
    <citation type="submission" date="2009-02" db="EMBL/GenBank/DDBJ databases">
        <title>Draft genome sequence of Holdemania filiformis DSM 12042.</title>
        <authorList>
            <person name="Sudarsanam P."/>
            <person name="Ley R."/>
            <person name="Guruge J."/>
            <person name="Turnbaugh P.J."/>
            <person name="Mahowald M."/>
            <person name="Liep D."/>
            <person name="Gordon J."/>
        </authorList>
    </citation>
    <scope>NUCLEOTIDE SEQUENCE [LARGE SCALE GENOMIC DNA]</scope>
    <source>
        <strain evidence="1 2">DSM 12042</strain>
    </source>
</reference>
<dbReference type="eggNOG" id="COG1328">
    <property type="taxonomic scope" value="Bacteria"/>
</dbReference>
<dbReference type="InterPro" id="IPR016905">
    <property type="entry name" value="Glycyl_radical_YjjI-like"/>
</dbReference>
<organism evidence="1 2">
    <name type="scientific">Holdemania filiformis DSM 12042</name>
    <dbReference type="NCBI Taxonomy" id="545696"/>
    <lineage>
        <taxon>Bacteria</taxon>
        <taxon>Bacillati</taxon>
        <taxon>Bacillota</taxon>
        <taxon>Erysipelotrichia</taxon>
        <taxon>Erysipelotrichales</taxon>
        <taxon>Erysipelotrichaceae</taxon>
        <taxon>Holdemania</taxon>
    </lineage>
</organism>
<reference evidence="1 2" key="1">
    <citation type="submission" date="2008-12" db="EMBL/GenBank/DDBJ databases">
        <authorList>
            <person name="Fulton L."/>
            <person name="Clifton S."/>
            <person name="Fulton B."/>
            <person name="Xu J."/>
            <person name="Minx P."/>
            <person name="Pepin K.H."/>
            <person name="Johnson M."/>
            <person name="Bhonagiri V."/>
            <person name="Nash W.E."/>
            <person name="Mardis E.R."/>
            <person name="Wilson R.K."/>
        </authorList>
    </citation>
    <scope>NUCLEOTIDE SEQUENCE [LARGE SCALE GENOMIC DNA]</scope>
    <source>
        <strain evidence="1 2">DSM 12042</strain>
    </source>
</reference>
<proteinExistence type="predicted"/>
<evidence type="ECO:0000313" key="1">
    <source>
        <dbReference type="EMBL" id="EEF67293.1"/>
    </source>
</evidence>
<dbReference type="EMBL" id="ACCF01000148">
    <property type="protein sequence ID" value="EEF67293.1"/>
    <property type="molecule type" value="Genomic_DNA"/>
</dbReference>
<dbReference type="Gene3D" id="3.20.70.20">
    <property type="match status" value="1"/>
</dbReference>
<dbReference type="Pfam" id="PF11230">
    <property type="entry name" value="YjjI-like"/>
    <property type="match status" value="1"/>
</dbReference>
<dbReference type="AlphaFoldDB" id="B9Y9Q5"/>
<comment type="caution">
    <text evidence="1">The sequence shown here is derived from an EMBL/GenBank/DDBJ whole genome shotgun (WGS) entry which is preliminary data.</text>
</comment>
<protein>
    <submittedName>
        <fullName evidence="1">Glycine radical enzyme, YjjI family</fullName>
    </submittedName>
</protein>
<gene>
    <name evidence="1" type="primary">yjjI</name>
    <name evidence="1" type="ORF">HOLDEFILI_02562</name>
</gene>
<name>B9Y9Q5_9FIRM</name>
<accession>B9Y9Q5</accession>